<proteinExistence type="predicted"/>
<keyword evidence="2" id="KW-1185">Reference proteome</keyword>
<protein>
    <submittedName>
        <fullName evidence="1">Uncharacterized protein</fullName>
    </submittedName>
</protein>
<organism evidence="1 2">
    <name type="scientific">Actinomadura adrarensis</name>
    <dbReference type="NCBI Taxonomy" id="1819600"/>
    <lineage>
        <taxon>Bacteria</taxon>
        <taxon>Bacillati</taxon>
        <taxon>Actinomycetota</taxon>
        <taxon>Actinomycetes</taxon>
        <taxon>Streptosporangiales</taxon>
        <taxon>Thermomonosporaceae</taxon>
        <taxon>Actinomadura</taxon>
    </lineage>
</organism>
<feature type="non-terminal residue" evidence="1">
    <location>
        <position position="283"/>
    </location>
</feature>
<accession>A0ABW3CIQ1</accession>
<sequence>MTRRHVYRPRMPRMALYELSTRARTVSGALGDRDVIAELDGQSHILKLARTDDEGVLELTGRLRETPHGHVHEETNDPDAEFKLPYAGVRLRLFLRSPARQRVIAFSFGGYLSRRPGELETVTRAAALALNSILGLAEFRMLAGLGHVEVPVLGLPPVRLRPAVAPVLFTVPVLLLTGTGTPAAWGHVAGEIDLERVDPVNGRPVLRLSEDGRLEWDPVVAGRVRFESYGPVLTETVLDLISDSLGTGMMRDIVYDIMLGEPVRGVADLHAAVTGLPRLCATP</sequence>
<name>A0ABW3CIQ1_9ACTN</name>
<comment type="caution">
    <text evidence="1">The sequence shown here is derived from an EMBL/GenBank/DDBJ whole genome shotgun (WGS) entry which is preliminary data.</text>
</comment>
<reference evidence="2" key="1">
    <citation type="journal article" date="2019" name="Int. J. Syst. Evol. Microbiol.">
        <title>The Global Catalogue of Microorganisms (GCM) 10K type strain sequencing project: providing services to taxonomists for standard genome sequencing and annotation.</title>
        <authorList>
            <consortium name="The Broad Institute Genomics Platform"/>
            <consortium name="The Broad Institute Genome Sequencing Center for Infectious Disease"/>
            <person name="Wu L."/>
            <person name="Ma J."/>
        </authorList>
    </citation>
    <scope>NUCLEOTIDE SEQUENCE [LARGE SCALE GENOMIC DNA]</scope>
    <source>
        <strain evidence="2">JCM 31696</strain>
    </source>
</reference>
<dbReference type="Proteomes" id="UP001597083">
    <property type="component" value="Unassembled WGS sequence"/>
</dbReference>
<evidence type="ECO:0000313" key="2">
    <source>
        <dbReference type="Proteomes" id="UP001597083"/>
    </source>
</evidence>
<evidence type="ECO:0000313" key="1">
    <source>
        <dbReference type="EMBL" id="MFD0854429.1"/>
    </source>
</evidence>
<dbReference type="EMBL" id="JBHTIR010002932">
    <property type="protein sequence ID" value="MFD0854429.1"/>
    <property type="molecule type" value="Genomic_DNA"/>
</dbReference>
<gene>
    <name evidence="1" type="ORF">ACFQ07_19495</name>
</gene>